<dbReference type="EMBL" id="PZQS01000004">
    <property type="protein sequence ID" value="PVD32374.1"/>
    <property type="molecule type" value="Genomic_DNA"/>
</dbReference>
<evidence type="ECO:0000256" key="8">
    <source>
        <dbReference type="ARBA" id="ARBA00022737"/>
    </source>
</evidence>
<comment type="catalytic activity">
    <reaction evidence="1">
        <text>[E2 ubiquitin-conjugating enzyme]-S-ubiquitinyl-L-cysteine + [acceptor protein]-L-lysine = [E2 ubiquitin-conjugating enzyme]-L-cysteine + [acceptor protein]-N(6)-ubiquitinyl-L-lysine.</text>
        <dbReference type="EC" id="2.3.2.31"/>
    </reaction>
</comment>
<feature type="region of interest" description="Disordered" evidence="16">
    <location>
        <begin position="779"/>
        <end position="848"/>
    </location>
</feature>
<feature type="region of interest" description="Disordered" evidence="16">
    <location>
        <begin position="1"/>
        <end position="65"/>
    </location>
</feature>
<dbReference type="CDD" id="cd16775">
    <property type="entry name" value="RING-HC_RBR_RNF19A"/>
    <property type="match status" value="1"/>
</dbReference>
<keyword evidence="21" id="KW-1185">Reference proteome</keyword>
<dbReference type="Proteomes" id="UP000245119">
    <property type="component" value="Linkage Group LG4"/>
</dbReference>
<comment type="subcellular location">
    <subcellularLocation>
        <location evidence="2">Membrane</location>
        <topology evidence="2">Multi-pass membrane protein</topology>
    </subcellularLocation>
</comment>
<feature type="compositionally biased region" description="Low complexity" evidence="16">
    <location>
        <begin position="28"/>
        <end position="38"/>
    </location>
</feature>
<keyword evidence="11" id="KW-0862">Zinc</keyword>
<evidence type="ECO:0000313" key="21">
    <source>
        <dbReference type="Proteomes" id="UP000245119"/>
    </source>
</evidence>
<evidence type="ECO:0000256" key="15">
    <source>
        <dbReference type="PROSITE-ProRule" id="PRU00175"/>
    </source>
</evidence>
<evidence type="ECO:0000256" key="2">
    <source>
        <dbReference type="ARBA" id="ARBA00004141"/>
    </source>
</evidence>
<gene>
    <name evidence="20" type="ORF">C0Q70_07808</name>
</gene>
<feature type="domain" description="RING-type" evidence="19">
    <location>
        <begin position="127"/>
        <end position="344"/>
    </location>
</feature>
<keyword evidence="7" id="KW-0479">Metal-binding</keyword>
<feature type="compositionally biased region" description="Basic and acidic residues" evidence="16">
    <location>
        <begin position="737"/>
        <end position="747"/>
    </location>
</feature>
<feature type="transmembrane region" description="Helical" evidence="17">
    <location>
        <begin position="354"/>
        <end position="387"/>
    </location>
</feature>
<dbReference type="PROSITE" id="PS51873">
    <property type="entry name" value="TRIAD"/>
    <property type="match status" value="1"/>
</dbReference>
<reference evidence="20 21" key="1">
    <citation type="submission" date="2018-04" db="EMBL/GenBank/DDBJ databases">
        <title>The genome of golden apple snail Pomacea canaliculata provides insight into stress tolerance and invasive adaptation.</title>
        <authorList>
            <person name="Liu C."/>
            <person name="Liu B."/>
            <person name="Ren Y."/>
            <person name="Zhang Y."/>
            <person name="Wang H."/>
            <person name="Li S."/>
            <person name="Jiang F."/>
            <person name="Yin L."/>
            <person name="Zhang G."/>
            <person name="Qian W."/>
            <person name="Fan W."/>
        </authorList>
    </citation>
    <scope>NUCLEOTIDE SEQUENCE [LARGE SCALE GENOMIC DNA]</scope>
    <source>
        <strain evidence="20">SZHN2017</strain>
        <tissue evidence="20">Muscle</tissue>
    </source>
</reference>
<dbReference type="CDD" id="cd20338">
    <property type="entry name" value="BRcat_RBR_RNF19"/>
    <property type="match status" value="1"/>
</dbReference>
<dbReference type="EC" id="2.3.2.31" evidence="4"/>
<dbReference type="Gene3D" id="1.20.120.1750">
    <property type="match status" value="1"/>
</dbReference>
<dbReference type="Gene3D" id="2.20.25.20">
    <property type="match status" value="1"/>
</dbReference>
<dbReference type="CDD" id="cd20355">
    <property type="entry name" value="Rcat_RBR_RNF19"/>
    <property type="match status" value="1"/>
</dbReference>
<dbReference type="InterPro" id="IPR031127">
    <property type="entry name" value="E3_UB_ligase_RBR"/>
</dbReference>
<dbReference type="GO" id="GO:0016020">
    <property type="term" value="C:membrane"/>
    <property type="evidence" value="ECO:0007669"/>
    <property type="project" value="UniProtKB-SubCell"/>
</dbReference>
<feature type="transmembrane region" description="Helical" evidence="17">
    <location>
        <begin position="407"/>
        <end position="438"/>
    </location>
</feature>
<dbReference type="SUPFAM" id="SSF57850">
    <property type="entry name" value="RING/U-box"/>
    <property type="match status" value="3"/>
</dbReference>
<dbReference type="SMART" id="SM00647">
    <property type="entry name" value="IBR"/>
    <property type="match status" value="2"/>
</dbReference>
<evidence type="ECO:0000256" key="1">
    <source>
        <dbReference type="ARBA" id="ARBA00001798"/>
    </source>
</evidence>
<dbReference type="Gene3D" id="3.30.40.10">
    <property type="entry name" value="Zinc/RING finger domain, C3HC4 (zinc finger)"/>
    <property type="match status" value="1"/>
</dbReference>
<feature type="domain" description="RING-type" evidence="18">
    <location>
        <begin position="131"/>
        <end position="179"/>
    </location>
</feature>
<feature type="compositionally biased region" description="Basic and acidic residues" evidence="16">
    <location>
        <begin position="697"/>
        <end position="716"/>
    </location>
</feature>
<dbReference type="PANTHER" id="PTHR11685">
    <property type="entry name" value="RBR FAMILY RING FINGER AND IBR DOMAIN-CONTAINING"/>
    <property type="match status" value="1"/>
</dbReference>
<evidence type="ECO:0000256" key="13">
    <source>
        <dbReference type="ARBA" id="ARBA00023136"/>
    </source>
</evidence>
<dbReference type="Pfam" id="PF01485">
    <property type="entry name" value="IBR"/>
    <property type="match status" value="1"/>
</dbReference>
<feature type="region of interest" description="Disordered" evidence="16">
    <location>
        <begin position="868"/>
        <end position="889"/>
    </location>
</feature>
<dbReference type="FunFam" id="3.30.40.10:FF:000052">
    <property type="entry name" value="RBR-type E3 ubiquitin transferase"/>
    <property type="match status" value="1"/>
</dbReference>
<keyword evidence="5" id="KW-0808">Transferase</keyword>
<evidence type="ECO:0000259" key="19">
    <source>
        <dbReference type="PROSITE" id="PS51873"/>
    </source>
</evidence>
<evidence type="ECO:0000256" key="10">
    <source>
        <dbReference type="ARBA" id="ARBA00022786"/>
    </source>
</evidence>
<keyword evidence="8" id="KW-0677">Repeat</keyword>
<dbReference type="AlphaFoldDB" id="A0A2T7PG24"/>
<dbReference type="InterPro" id="IPR001841">
    <property type="entry name" value="Znf_RING"/>
</dbReference>
<feature type="compositionally biased region" description="Polar residues" evidence="16">
    <location>
        <begin position="633"/>
        <end position="648"/>
    </location>
</feature>
<dbReference type="GO" id="GO:0061630">
    <property type="term" value="F:ubiquitin protein ligase activity"/>
    <property type="evidence" value="ECO:0007669"/>
    <property type="project" value="UniProtKB-EC"/>
</dbReference>
<evidence type="ECO:0000256" key="17">
    <source>
        <dbReference type="SAM" id="Phobius"/>
    </source>
</evidence>
<dbReference type="STRING" id="400727.A0A2T7PG24"/>
<dbReference type="Pfam" id="PF22191">
    <property type="entry name" value="IBR_1"/>
    <property type="match status" value="1"/>
</dbReference>
<keyword evidence="10" id="KW-0833">Ubl conjugation pathway</keyword>
<dbReference type="OrthoDB" id="1431934at2759"/>
<organism evidence="20 21">
    <name type="scientific">Pomacea canaliculata</name>
    <name type="common">Golden apple snail</name>
    <dbReference type="NCBI Taxonomy" id="400727"/>
    <lineage>
        <taxon>Eukaryota</taxon>
        <taxon>Metazoa</taxon>
        <taxon>Spiralia</taxon>
        <taxon>Lophotrochozoa</taxon>
        <taxon>Mollusca</taxon>
        <taxon>Gastropoda</taxon>
        <taxon>Caenogastropoda</taxon>
        <taxon>Architaenioglossa</taxon>
        <taxon>Ampullarioidea</taxon>
        <taxon>Ampullariidae</taxon>
        <taxon>Pomacea</taxon>
    </lineage>
</organism>
<feature type="compositionally biased region" description="Basic and acidic residues" evidence="16">
    <location>
        <begin position="618"/>
        <end position="629"/>
    </location>
</feature>
<dbReference type="InterPro" id="IPR013083">
    <property type="entry name" value="Znf_RING/FYVE/PHD"/>
</dbReference>
<feature type="compositionally biased region" description="Basic residues" evidence="16">
    <location>
        <begin position="39"/>
        <end position="48"/>
    </location>
</feature>
<keyword evidence="6 17" id="KW-0812">Transmembrane</keyword>
<dbReference type="InterPro" id="IPR002867">
    <property type="entry name" value="IBR_dom"/>
</dbReference>
<dbReference type="PROSITE" id="PS50089">
    <property type="entry name" value="ZF_RING_2"/>
    <property type="match status" value="1"/>
</dbReference>
<evidence type="ECO:0000256" key="14">
    <source>
        <dbReference type="ARBA" id="ARBA00061087"/>
    </source>
</evidence>
<dbReference type="GO" id="GO:0016567">
    <property type="term" value="P:protein ubiquitination"/>
    <property type="evidence" value="ECO:0007669"/>
    <property type="project" value="InterPro"/>
</dbReference>
<evidence type="ECO:0000256" key="9">
    <source>
        <dbReference type="ARBA" id="ARBA00022771"/>
    </source>
</evidence>
<evidence type="ECO:0000256" key="11">
    <source>
        <dbReference type="ARBA" id="ARBA00022833"/>
    </source>
</evidence>
<keyword evidence="13 17" id="KW-0472">Membrane</keyword>
<evidence type="ECO:0000256" key="7">
    <source>
        <dbReference type="ARBA" id="ARBA00022723"/>
    </source>
</evidence>
<feature type="region of interest" description="Disordered" evidence="16">
    <location>
        <begin position="697"/>
        <end position="748"/>
    </location>
</feature>
<dbReference type="SMART" id="SM00184">
    <property type="entry name" value="RING"/>
    <property type="match status" value="2"/>
</dbReference>
<keyword evidence="9 15" id="KW-0863">Zinc-finger</keyword>
<evidence type="ECO:0000313" key="20">
    <source>
        <dbReference type="EMBL" id="PVD32374.1"/>
    </source>
</evidence>
<sequence length="915" mass="97560">MAAAYLGVSVSKGSEHRHSGNAGATGGSPFSISRFLSSRSRRRQHSKSRMSLDSESTRSESSLAAHNVASTSLPAFHSSIAAPPLSRSNNATAINSVVKNMSAGGPQSASSVSSIVSKKQGNGIEGPHRECPVCLTEQSADCFPPIQTCHHRSCVQCLRQYLQIEISESRVNIACPECNERFHPNDMRAILEDEVLMGKYEDFMLRRVLAMDPDTRWCPAPDCGYAVIAAGCAGCPKLKCEREGCDTFFCYHCKQRWHPNQTCDAARAERSPNIRSASISYSHESNSQNEIKPCPRCGAFIVKMNDGSCNHMTCAVCAAEFCWLCMKEISDLHYLSPSGCTFWGRKPWSRKKKILWQLGTLVGAPVGITLVAGIAVPAMIIGIPVWVGRKIHARYRLASRHKRNLAITGGVAASILASPIIAGLAVGIGVPILLAYVYGVVPISLCRSGGCGVTTTNTGGVRFEFDEENEAAGQGNYAGDNHSETMPPVANPSIAPSIGDASLGMTNSLSASGSHMDRVGVLRDADSDRDSASNRAIAGASLNGSLCGSTYTNKLEVQVDVVASGGPQKRASFSSESANFSLSERSATVSFDEVSMRVAYSDGQGRDNGETIASAEGSEARDADVHTIDSADWVNSTPSGASATSPQSPHAPCRSGLGEEIKHGTKCKKLTRFVDDVAEITASAACCKLEEVEFSRVESRSRDRRSSEQSPLREEPTLGPSMGFKEGPPVKRSCSQGRKEGIADRPKTICLTKEQRQIPQSASLLRKSAVADVNDAEEIKHGGLESGPSETGAGLCGTPLENATSHVTIGRDSGDAALPEVDTDKPVGPYQSSASTEDASEPQFLGSRGRSLSCFSLHKTSLEETAAAGETLSSSTGLTGDKECCRPQQGSIRRHSYEQALQHDQTMPILLKLSQ</sequence>
<proteinExistence type="inferred from homology"/>
<dbReference type="GO" id="GO:0008270">
    <property type="term" value="F:zinc ion binding"/>
    <property type="evidence" value="ECO:0007669"/>
    <property type="project" value="UniProtKB-KW"/>
</dbReference>
<evidence type="ECO:0000256" key="6">
    <source>
        <dbReference type="ARBA" id="ARBA00022692"/>
    </source>
</evidence>
<comment type="similarity">
    <text evidence="14">Belongs to the RBR family. RNF19 subfamily.</text>
</comment>
<evidence type="ECO:0000256" key="12">
    <source>
        <dbReference type="ARBA" id="ARBA00022989"/>
    </source>
</evidence>
<evidence type="ECO:0000256" key="5">
    <source>
        <dbReference type="ARBA" id="ARBA00022679"/>
    </source>
</evidence>
<keyword evidence="12 17" id="KW-1133">Transmembrane helix</keyword>
<feature type="region of interest" description="Disordered" evidence="16">
    <location>
        <begin position="601"/>
        <end position="658"/>
    </location>
</feature>
<evidence type="ECO:0000256" key="16">
    <source>
        <dbReference type="SAM" id="MobiDB-lite"/>
    </source>
</evidence>
<protein>
    <recommendedName>
        <fullName evidence="4">RBR-type E3 ubiquitin transferase</fullName>
        <ecNumber evidence="4">2.3.2.31</ecNumber>
    </recommendedName>
</protein>
<name>A0A2T7PG24_POMCA</name>
<evidence type="ECO:0000256" key="4">
    <source>
        <dbReference type="ARBA" id="ARBA00012251"/>
    </source>
</evidence>
<evidence type="ECO:0000259" key="18">
    <source>
        <dbReference type="PROSITE" id="PS50089"/>
    </source>
</evidence>
<comment type="caution">
    <text evidence="20">The sequence shown here is derived from an EMBL/GenBank/DDBJ whole genome shotgun (WGS) entry which is preliminary data.</text>
</comment>
<accession>A0A2T7PG24</accession>
<dbReference type="InterPro" id="IPR044066">
    <property type="entry name" value="TRIAD_supradom"/>
</dbReference>
<dbReference type="FunFam" id="2.20.25.20:FF:000004">
    <property type="entry name" value="RBR-type E3 ubiquitin transferase"/>
    <property type="match status" value="1"/>
</dbReference>
<dbReference type="FunFam" id="1.20.120.1750:FF:000001">
    <property type="entry name" value="RBR-type E3 ubiquitin transferase"/>
    <property type="match status" value="1"/>
</dbReference>
<comment type="pathway">
    <text evidence="3">Protein modification; protein ubiquitination.</text>
</comment>
<evidence type="ECO:0000256" key="3">
    <source>
        <dbReference type="ARBA" id="ARBA00004906"/>
    </source>
</evidence>